<dbReference type="Gene3D" id="3.30.70.1440">
    <property type="entry name" value="Multidrug efflux transporter AcrB pore domain"/>
    <property type="match status" value="1"/>
</dbReference>
<accession>A0A212Q830</accession>
<dbReference type="AlphaFoldDB" id="A0A212Q830"/>
<dbReference type="GO" id="GO:0042910">
    <property type="term" value="F:xenobiotic transmembrane transporter activity"/>
    <property type="evidence" value="ECO:0007669"/>
    <property type="project" value="TreeGrafter"/>
</dbReference>
<dbReference type="SUPFAM" id="SSF82693">
    <property type="entry name" value="Multidrug efflux transporter AcrB pore domain, PN1, PN2, PC1 and PC2 subdomains"/>
    <property type="match status" value="3"/>
</dbReference>
<dbReference type="FunFam" id="1.20.1640.10:FF:000001">
    <property type="entry name" value="Efflux pump membrane transporter"/>
    <property type="match status" value="1"/>
</dbReference>
<dbReference type="PRINTS" id="PR00702">
    <property type="entry name" value="ACRIFLAVINRP"/>
</dbReference>
<evidence type="ECO:0000313" key="11">
    <source>
        <dbReference type="Proteomes" id="UP000198418"/>
    </source>
</evidence>
<dbReference type="SUPFAM" id="SSF82714">
    <property type="entry name" value="Multidrug efflux transporter AcrB TolC docking domain, DN and DC subdomains"/>
    <property type="match status" value="2"/>
</dbReference>
<dbReference type="Proteomes" id="UP000198418">
    <property type="component" value="Unassembled WGS sequence"/>
</dbReference>
<reference evidence="11" key="1">
    <citation type="submission" date="2017-06" db="EMBL/GenBank/DDBJ databases">
        <authorList>
            <person name="Varghese N."/>
            <person name="Submissions S."/>
        </authorList>
    </citation>
    <scope>NUCLEOTIDE SEQUENCE [LARGE SCALE GENOMIC DNA]</scope>
    <source>
        <strain evidence="11">DSM 137</strain>
    </source>
</reference>
<proteinExistence type="predicted"/>
<dbReference type="GO" id="GO:0005886">
    <property type="term" value="C:plasma membrane"/>
    <property type="evidence" value="ECO:0007669"/>
    <property type="project" value="UniProtKB-SubCell"/>
</dbReference>
<feature type="transmembrane region" description="Helical" evidence="9">
    <location>
        <begin position="1017"/>
        <end position="1037"/>
    </location>
</feature>
<dbReference type="InterPro" id="IPR001036">
    <property type="entry name" value="Acrflvin-R"/>
</dbReference>
<evidence type="ECO:0000256" key="9">
    <source>
        <dbReference type="SAM" id="Phobius"/>
    </source>
</evidence>
<dbReference type="FunFam" id="3.30.70.1430:FF:000001">
    <property type="entry name" value="Efflux pump membrane transporter"/>
    <property type="match status" value="1"/>
</dbReference>
<feature type="transmembrane region" description="Helical" evidence="9">
    <location>
        <begin position="336"/>
        <end position="353"/>
    </location>
</feature>
<feature type="compositionally biased region" description="Low complexity" evidence="8">
    <location>
        <begin position="792"/>
        <end position="809"/>
    </location>
</feature>
<keyword evidence="3" id="KW-1003">Cell membrane</keyword>
<feature type="transmembrane region" description="Helical" evidence="9">
    <location>
        <begin position="528"/>
        <end position="546"/>
    </location>
</feature>
<name>A0A212Q830_RHOAC</name>
<evidence type="ECO:0000256" key="4">
    <source>
        <dbReference type="ARBA" id="ARBA00022519"/>
    </source>
</evidence>
<dbReference type="OrthoDB" id="9807350at2"/>
<feature type="transmembrane region" description="Helical" evidence="9">
    <location>
        <begin position="971"/>
        <end position="996"/>
    </location>
</feature>
<feature type="transmembrane region" description="Helical" evidence="9">
    <location>
        <begin position="386"/>
        <end position="410"/>
    </location>
</feature>
<dbReference type="Gene3D" id="3.30.2090.10">
    <property type="entry name" value="Multidrug efflux transporter AcrB TolC docking domain, DN and DC subdomains"/>
    <property type="match status" value="2"/>
</dbReference>
<feature type="transmembrane region" description="Helical" evidence="9">
    <location>
        <begin position="360"/>
        <end position="380"/>
    </location>
</feature>
<feature type="transmembrane region" description="Helical" evidence="9">
    <location>
        <begin position="431"/>
        <end position="460"/>
    </location>
</feature>
<evidence type="ECO:0000256" key="1">
    <source>
        <dbReference type="ARBA" id="ARBA00004429"/>
    </source>
</evidence>
<evidence type="ECO:0000256" key="7">
    <source>
        <dbReference type="ARBA" id="ARBA00023136"/>
    </source>
</evidence>
<dbReference type="SUPFAM" id="SSF82866">
    <property type="entry name" value="Multidrug efflux transporter AcrB transmembrane domain"/>
    <property type="match status" value="2"/>
</dbReference>
<feature type="transmembrane region" description="Helical" evidence="9">
    <location>
        <begin position="12"/>
        <end position="32"/>
    </location>
</feature>
<evidence type="ECO:0000313" key="10">
    <source>
        <dbReference type="EMBL" id="SNB55535.1"/>
    </source>
</evidence>
<feature type="transmembrane region" description="Helical" evidence="9">
    <location>
        <begin position="466"/>
        <end position="490"/>
    </location>
</feature>
<dbReference type="InterPro" id="IPR027463">
    <property type="entry name" value="AcrB_DN_DC_subdom"/>
</dbReference>
<evidence type="ECO:0000256" key="2">
    <source>
        <dbReference type="ARBA" id="ARBA00022448"/>
    </source>
</evidence>
<keyword evidence="7 9" id="KW-0472">Membrane</keyword>
<comment type="subcellular location">
    <subcellularLocation>
        <location evidence="1">Cell inner membrane</location>
        <topology evidence="1">Multi-pass membrane protein</topology>
    </subcellularLocation>
</comment>
<evidence type="ECO:0000256" key="3">
    <source>
        <dbReference type="ARBA" id="ARBA00022475"/>
    </source>
</evidence>
<dbReference type="Gene3D" id="1.20.1640.10">
    <property type="entry name" value="Multidrug efflux transporter AcrB transmembrane domain"/>
    <property type="match status" value="3"/>
</dbReference>
<dbReference type="PANTHER" id="PTHR32063:SF34">
    <property type="entry name" value="MULTIDRUG RESISTANCE PROTEIN MDTC"/>
    <property type="match status" value="1"/>
</dbReference>
<sequence length="1100" mass="117243">MNISAPFIRRPVATILLTFGIALAGMIAFYLLPVAPLPQFNIPTITVNASLPGASPDTVANSVASPLERHLGQIADVTDIVSQSSLGQTRVTLQFKISRDPDGASRDVQAAINAARADLPTSLRSNPTYRKFNPADAPILILSLTSKTLTRGQLYDMASNVLQQRISQIPGIGQVLIGGSTLPAVRVELNPQALFKYGVGLEDVRAALASANANAPKGVIEQGERAYQIYTNDQASHAEDYRPLVIAYRNGSAIRLSDVATVEDSVEDLRNAGFANGEPSILAILTAEPGANIISTVDAVKAELPRLEAALSGDVVFRAAMDRSITIRASLRDTEISLVISVLLVTFVVFLFLQNGRATVIPSIAVPVSIIGTFGVMYLLGYSLNLLSLMALTIATGFVVDDAIVVLENIERHLDEGMPPRQAALIGAREVGFTVLSITASLIAVFAPILFMPGIIGAFFREFSATLTVAISISLLISLTTTPMLCALLLRRRDRSGEGAFARALQSAFDRTQAVYGRTLVVALRHPVLILLSLAAVIVANFQLFAHIDKDLFPQQDTGRLIGKLEADQSTSFGAMSKKLEELIRVVKEDPDIETVVGFTGAGSGGGFGSTNTATVFAALKPLGVRHATAEQVIARLRPKLSHVPGGRLFFFPAQDLSRGPRSSSSQFQYTLGSDDTALLQQWSRKLIDQLQKRGRLKDVTSDQQTQALQTDLVIDRDAASRFGITPAMIDNTLYDAFGQRQVSVIFAAINQYHVVMEIDPRYTQRPSMLDEIYISTSGGGANGSKTTNLPSGAVTKSGSATTTAGSASLDSARNAATNALAASGRSSASSGAAVSTAKETMIPLSAIAHYERGNTPLSVNHQGGFVTTTISYNLDVGDSESGASAEIRAASAEIGLPSAVHEVTNGGNAMFAESFANMPLLLLIAILSIYIVLGVLYESAIHPITILSTLPSAGLGALLGQMAFGIKFTVISAIAVVLLIGIVKKNAIMMVDFAIEARRERGLSPFEAIHQACLMRFRPIMMTTFAAVLGAVPLAIGFGEGGEVRQPLGVSIVGGLLVSQLLTLYTTPVIYLYLDRFGLWVERKRANWGRRRVPRPETA</sequence>
<feature type="region of interest" description="Disordered" evidence="8">
    <location>
        <begin position="781"/>
        <end position="809"/>
    </location>
</feature>
<evidence type="ECO:0000256" key="6">
    <source>
        <dbReference type="ARBA" id="ARBA00022989"/>
    </source>
</evidence>
<gene>
    <name evidence="10" type="ORF">SAMN06265338_101463</name>
</gene>
<feature type="transmembrane region" description="Helical" evidence="9">
    <location>
        <begin position="1049"/>
        <end position="1075"/>
    </location>
</feature>
<keyword evidence="5 9" id="KW-0812">Transmembrane</keyword>
<keyword evidence="4" id="KW-0997">Cell inner membrane</keyword>
<dbReference type="PANTHER" id="PTHR32063">
    <property type="match status" value="1"/>
</dbReference>
<dbReference type="EMBL" id="FYDG01000001">
    <property type="protein sequence ID" value="SNB55535.1"/>
    <property type="molecule type" value="Genomic_DNA"/>
</dbReference>
<keyword evidence="6 9" id="KW-1133">Transmembrane helix</keyword>
<evidence type="ECO:0000256" key="5">
    <source>
        <dbReference type="ARBA" id="ARBA00022692"/>
    </source>
</evidence>
<evidence type="ECO:0000256" key="8">
    <source>
        <dbReference type="SAM" id="MobiDB-lite"/>
    </source>
</evidence>
<keyword evidence="2" id="KW-0813">Transport</keyword>
<keyword evidence="11" id="KW-1185">Reference proteome</keyword>
<organism evidence="10 11">
    <name type="scientific">Rhodoblastus acidophilus</name>
    <name type="common">Rhodopseudomonas acidophila</name>
    <dbReference type="NCBI Taxonomy" id="1074"/>
    <lineage>
        <taxon>Bacteria</taxon>
        <taxon>Pseudomonadati</taxon>
        <taxon>Pseudomonadota</taxon>
        <taxon>Alphaproteobacteria</taxon>
        <taxon>Hyphomicrobiales</taxon>
        <taxon>Rhodoblastaceae</taxon>
        <taxon>Rhodoblastus</taxon>
    </lineage>
</organism>
<dbReference type="Pfam" id="PF00873">
    <property type="entry name" value="ACR_tran"/>
    <property type="match status" value="2"/>
</dbReference>
<dbReference type="Gene3D" id="3.30.70.1430">
    <property type="entry name" value="Multidrug efflux transporter AcrB pore domain"/>
    <property type="match status" value="2"/>
</dbReference>
<dbReference type="Gene3D" id="3.30.70.1320">
    <property type="entry name" value="Multidrug efflux transporter AcrB pore domain like"/>
    <property type="match status" value="1"/>
</dbReference>
<protein>
    <submittedName>
        <fullName evidence="10">Multidrug efflux pump</fullName>
    </submittedName>
</protein>
<dbReference type="RefSeq" id="WP_088518933.1">
    <property type="nucleotide sequence ID" value="NZ_FYDG01000001.1"/>
</dbReference>
<feature type="transmembrane region" description="Helical" evidence="9">
    <location>
        <begin position="919"/>
        <end position="938"/>
    </location>
</feature>